<feature type="compositionally biased region" description="Basic and acidic residues" evidence="1">
    <location>
        <begin position="37"/>
        <end position="46"/>
    </location>
</feature>
<reference evidence="2 3" key="1">
    <citation type="submission" date="2017-01" db="EMBL/GenBank/DDBJ databases">
        <title>Whole-Genome Shotgun Sequencing of Two beta-Proteobacterial Species in Search of the Bulgecin Biosynthetic Cluster.</title>
        <authorList>
            <person name="Horsman M.E."/>
            <person name="Marous D.R."/>
            <person name="Li R."/>
            <person name="Oliver R.A."/>
            <person name="Byun B."/>
            <person name="Emrich S.J."/>
            <person name="Boggess B."/>
            <person name="Townsend C.A."/>
            <person name="Mobashery S."/>
        </authorList>
    </citation>
    <scope>NUCLEOTIDE SEQUENCE [LARGE SCALE GENOMIC DNA]</scope>
    <source>
        <strain evidence="2 3">ATCC 31363</strain>
    </source>
</reference>
<protein>
    <submittedName>
        <fullName evidence="2">Uncharacterized protein</fullName>
    </submittedName>
</protein>
<feature type="region of interest" description="Disordered" evidence="1">
    <location>
        <begin position="24"/>
        <end position="55"/>
    </location>
</feature>
<proteinExistence type="predicted"/>
<evidence type="ECO:0000256" key="1">
    <source>
        <dbReference type="SAM" id="MobiDB-lite"/>
    </source>
</evidence>
<organism evidence="2 3">
    <name type="scientific">Paraburkholderia acidicola</name>
    <dbReference type="NCBI Taxonomy" id="1912599"/>
    <lineage>
        <taxon>Bacteria</taxon>
        <taxon>Pseudomonadati</taxon>
        <taxon>Pseudomonadota</taxon>
        <taxon>Betaproteobacteria</taxon>
        <taxon>Burkholderiales</taxon>
        <taxon>Burkholderiaceae</taxon>
        <taxon>Paraburkholderia</taxon>
    </lineage>
</organism>
<evidence type="ECO:0000313" key="2">
    <source>
        <dbReference type="EMBL" id="PCE27906.1"/>
    </source>
</evidence>
<dbReference type="Proteomes" id="UP000218022">
    <property type="component" value="Unassembled WGS sequence"/>
</dbReference>
<dbReference type="AlphaFoldDB" id="A0A2A4F682"/>
<sequence>MGNQATLIEAGKIRRINEARTKRGETYAQRSNAGETLRQEEGREGQHNNMYKRRNGRAKTRTLNQMGLRCG</sequence>
<evidence type="ECO:0000313" key="3">
    <source>
        <dbReference type="Proteomes" id="UP000218022"/>
    </source>
</evidence>
<accession>A0A2A4F682</accession>
<gene>
    <name evidence="2" type="ORF">BWP39_05190</name>
</gene>
<comment type="caution">
    <text evidence="2">The sequence shown here is derived from an EMBL/GenBank/DDBJ whole genome shotgun (WGS) entry which is preliminary data.</text>
</comment>
<dbReference type="EMBL" id="MTZV01000002">
    <property type="protein sequence ID" value="PCE27906.1"/>
    <property type="molecule type" value="Genomic_DNA"/>
</dbReference>
<name>A0A2A4F682_9BURK</name>